<feature type="region of interest" description="Disordered" evidence="1">
    <location>
        <begin position="31"/>
        <end position="156"/>
    </location>
</feature>
<organism evidence="2 3">
    <name type="scientific">Glonium stellatum</name>
    <dbReference type="NCBI Taxonomy" id="574774"/>
    <lineage>
        <taxon>Eukaryota</taxon>
        <taxon>Fungi</taxon>
        <taxon>Dikarya</taxon>
        <taxon>Ascomycota</taxon>
        <taxon>Pezizomycotina</taxon>
        <taxon>Dothideomycetes</taxon>
        <taxon>Pleosporomycetidae</taxon>
        <taxon>Gloniales</taxon>
        <taxon>Gloniaceae</taxon>
        <taxon>Glonium</taxon>
    </lineage>
</organism>
<feature type="compositionally biased region" description="Polar residues" evidence="1">
    <location>
        <begin position="147"/>
        <end position="156"/>
    </location>
</feature>
<dbReference type="AlphaFoldDB" id="A0A8E2JNC3"/>
<dbReference type="Proteomes" id="UP000250140">
    <property type="component" value="Unassembled WGS sequence"/>
</dbReference>
<feature type="compositionally biased region" description="Polar residues" evidence="1">
    <location>
        <begin position="31"/>
        <end position="55"/>
    </location>
</feature>
<evidence type="ECO:0000313" key="2">
    <source>
        <dbReference type="EMBL" id="OCL03064.1"/>
    </source>
</evidence>
<protein>
    <submittedName>
        <fullName evidence="2">Uncharacterized protein</fullName>
    </submittedName>
</protein>
<dbReference type="OrthoDB" id="5153349at2759"/>
<feature type="compositionally biased region" description="Polar residues" evidence="1">
    <location>
        <begin position="64"/>
        <end position="92"/>
    </location>
</feature>
<evidence type="ECO:0000256" key="1">
    <source>
        <dbReference type="SAM" id="MobiDB-lite"/>
    </source>
</evidence>
<dbReference type="EMBL" id="KV750821">
    <property type="protein sequence ID" value="OCL03064.1"/>
    <property type="molecule type" value="Genomic_DNA"/>
</dbReference>
<evidence type="ECO:0000313" key="3">
    <source>
        <dbReference type="Proteomes" id="UP000250140"/>
    </source>
</evidence>
<reference evidence="2 3" key="1">
    <citation type="journal article" date="2016" name="Nat. Commun.">
        <title>Ectomycorrhizal ecology is imprinted in the genome of the dominant symbiotic fungus Cenococcum geophilum.</title>
        <authorList>
            <consortium name="DOE Joint Genome Institute"/>
            <person name="Peter M."/>
            <person name="Kohler A."/>
            <person name="Ohm R.A."/>
            <person name="Kuo A."/>
            <person name="Krutzmann J."/>
            <person name="Morin E."/>
            <person name="Arend M."/>
            <person name="Barry K.W."/>
            <person name="Binder M."/>
            <person name="Choi C."/>
            <person name="Clum A."/>
            <person name="Copeland A."/>
            <person name="Grisel N."/>
            <person name="Haridas S."/>
            <person name="Kipfer T."/>
            <person name="LaButti K."/>
            <person name="Lindquist E."/>
            <person name="Lipzen A."/>
            <person name="Maire R."/>
            <person name="Meier B."/>
            <person name="Mihaltcheva S."/>
            <person name="Molinier V."/>
            <person name="Murat C."/>
            <person name="Poggeler S."/>
            <person name="Quandt C.A."/>
            <person name="Sperisen C."/>
            <person name="Tritt A."/>
            <person name="Tisserant E."/>
            <person name="Crous P.W."/>
            <person name="Henrissat B."/>
            <person name="Nehls U."/>
            <person name="Egli S."/>
            <person name="Spatafora J.W."/>
            <person name="Grigoriev I.V."/>
            <person name="Martin F.M."/>
        </authorList>
    </citation>
    <scope>NUCLEOTIDE SEQUENCE [LARGE SCALE GENOMIC DNA]</scope>
    <source>
        <strain evidence="2 3">CBS 207.34</strain>
    </source>
</reference>
<gene>
    <name evidence="2" type="ORF">AOQ84DRAFT_382012</name>
</gene>
<name>A0A8E2JNC3_9PEZI</name>
<feature type="compositionally biased region" description="Low complexity" evidence="1">
    <location>
        <begin position="114"/>
        <end position="137"/>
    </location>
</feature>
<keyword evidence="3" id="KW-1185">Reference proteome</keyword>
<proteinExistence type="predicted"/>
<sequence length="189" mass="20682">MVQPLQLKQDYVFTVVPDTWTFLDKTTQGYTSASPLSAPLTKQTSTIPSTRSKFLSPSKRKAEQTSNLAAPTLLSTNQASDISSQTPDTSCTEDIADKIASQTPKRPRTDHTLHNTVNNSTSHTPPSTPTPTTNLSHINNEMKPHSSRPTVSSATSLANCSISRATSLLNDTNRPQWNRHPTKKVLQLD</sequence>
<accession>A0A8E2JNC3</accession>